<organism evidence="1">
    <name type="scientific">Anopheles darlingi</name>
    <name type="common">Mosquito</name>
    <dbReference type="NCBI Taxonomy" id="43151"/>
    <lineage>
        <taxon>Eukaryota</taxon>
        <taxon>Metazoa</taxon>
        <taxon>Ecdysozoa</taxon>
        <taxon>Arthropoda</taxon>
        <taxon>Hexapoda</taxon>
        <taxon>Insecta</taxon>
        <taxon>Pterygota</taxon>
        <taxon>Neoptera</taxon>
        <taxon>Endopterygota</taxon>
        <taxon>Diptera</taxon>
        <taxon>Nematocera</taxon>
        <taxon>Culicoidea</taxon>
        <taxon>Culicidae</taxon>
        <taxon>Anophelinae</taxon>
        <taxon>Anopheles</taxon>
    </lineage>
</organism>
<evidence type="ECO:0000313" key="1">
    <source>
        <dbReference type="EMBL" id="ETN58390.1"/>
    </source>
</evidence>
<dbReference type="EMBL" id="ADMH02002134">
    <property type="protein sequence ID" value="ETN58390.1"/>
    <property type="molecule type" value="Genomic_DNA"/>
</dbReference>
<reference evidence="1" key="3">
    <citation type="journal article" date="2013" name="Nucleic Acids Res.">
        <title>The genome of Anopheles darlingi, the main neotropical malaria vector.</title>
        <authorList>
            <person name="Marinotti O."/>
            <person name="Cerqueira G.C."/>
            <person name="de Almeida L.G."/>
            <person name="Ferro M.I."/>
            <person name="Loreto E.L."/>
            <person name="Zaha A."/>
            <person name="Teixeira S.M."/>
            <person name="Wespiser A.R."/>
            <person name="Almeida E Silva A."/>
            <person name="Schlindwein A.D."/>
            <person name="Pacheco A.C."/>
            <person name="Silva A.L."/>
            <person name="Graveley B.R."/>
            <person name="Walenz B.P."/>
            <person name="Lima Bde A."/>
            <person name="Ribeiro C.A."/>
            <person name="Nunes-Silva C.G."/>
            <person name="de Carvalho C.R."/>
            <person name="Soares C.M."/>
            <person name="de Menezes C.B."/>
            <person name="Matiolli C."/>
            <person name="Caffrey D."/>
            <person name="Araujo D.A."/>
            <person name="de Oliveira D.M."/>
            <person name="Golenbock D."/>
            <person name="Grisard E.C."/>
            <person name="Fantinatti-Garboggini F."/>
            <person name="de Carvalho F.M."/>
            <person name="Barcellos F.G."/>
            <person name="Prosdocimi F."/>
            <person name="May G."/>
            <person name="Azevedo Junior G.M."/>
            <person name="Guimaraes G.M."/>
            <person name="Goldman G.H."/>
            <person name="Padilha I.Q."/>
            <person name="Batista Jda S."/>
            <person name="Ferro J.A."/>
            <person name="Ribeiro J.M."/>
            <person name="Fietto J.L."/>
            <person name="Dabbas K.M."/>
            <person name="Cerdeira L."/>
            <person name="Agnez-Lima L.F."/>
            <person name="Brocchi M."/>
            <person name="de Carvalho M.O."/>
            <person name="Teixeira Mde M."/>
            <person name="Diniz Maia Mde M."/>
            <person name="Goldman M.H."/>
            <person name="Cruz Schneider M.P."/>
            <person name="Felipe M.S."/>
            <person name="Hungria M."/>
            <person name="Nicolas M.F."/>
            <person name="Pereira M."/>
            <person name="Montes M.A."/>
            <person name="Cantao M.E."/>
            <person name="Vincentz M."/>
            <person name="Rafael M.S."/>
            <person name="Silverman N."/>
            <person name="Stoco P.H."/>
            <person name="Souza R.C."/>
            <person name="Vicentini R."/>
            <person name="Gazzinelli R.T."/>
            <person name="Neves Rde O."/>
            <person name="Silva R."/>
            <person name="Astolfi-Filho S."/>
            <person name="Maciel T.E."/>
            <person name="Urmenyi T.P."/>
            <person name="Tadei W.P."/>
            <person name="Camargo E.P."/>
            <person name="de Vasconcelos A.T."/>
        </authorList>
    </citation>
    <scope>NUCLEOTIDE SEQUENCE</scope>
</reference>
<proteinExistence type="predicted"/>
<dbReference type="InParanoid" id="W5J6B2"/>
<sequence length="73" mass="7900">MHRSRWNETQKKRQKACITIATGHLHTALHYHPKAIDCKCSSSCGGGQKCEKDCKCNCATGACKDKSGGCCGK</sequence>
<evidence type="ECO:0008006" key="2">
    <source>
        <dbReference type="Google" id="ProtNLM"/>
    </source>
</evidence>
<reference evidence="1" key="2">
    <citation type="submission" date="2010-05" db="EMBL/GenBank/DDBJ databases">
        <authorList>
            <person name="Almeida L.G."/>
            <person name="Nicolas M.F."/>
            <person name="Souza R.C."/>
            <person name="Vasconcelos A.T.R."/>
        </authorList>
    </citation>
    <scope>NUCLEOTIDE SEQUENCE</scope>
</reference>
<accession>W5J6B2</accession>
<protein>
    <recommendedName>
        <fullName evidence="2">Metallothionein</fullName>
    </recommendedName>
</protein>
<dbReference type="AlphaFoldDB" id="W5J6B2"/>
<name>W5J6B2_ANODA</name>
<gene>
    <name evidence="1" type="ORF">AND_010046</name>
</gene>
<reference evidence="1" key="1">
    <citation type="journal article" date="2010" name="BMC Genomics">
        <title>Combination of measures distinguishes pre-miRNAs from other stem-loops in the genome of the newly sequenced Anopheles darlingi.</title>
        <authorList>
            <person name="Mendes N.D."/>
            <person name="Freitas A.T."/>
            <person name="Vasconcelos A.T."/>
            <person name="Sagot M.F."/>
        </authorList>
    </citation>
    <scope>NUCLEOTIDE SEQUENCE</scope>
</reference>
<dbReference type="HOGENOM" id="CLU_2706798_0_0_1"/>
<comment type="caution">
    <text evidence="1">The sequence shown here is derived from an EMBL/GenBank/DDBJ whole genome shotgun (WGS) entry which is preliminary data.</text>
</comment>